<name>A0A2A6CMN8_PRIPA</name>
<keyword evidence="2" id="KW-1185">Reference proteome</keyword>
<dbReference type="EnsemblMetazoa" id="PPA45649.1">
    <property type="protein sequence ID" value="PPA45649.1"/>
    <property type="gene ID" value="WBGene00284018"/>
</dbReference>
<gene>
    <name evidence="1" type="primary">WBGene00284018</name>
</gene>
<reference evidence="1" key="2">
    <citation type="submission" date="2022-06" db="UniProtKB">
        <authorList>
            <consortium name="EnsemblMetazoa"/>
        </authorList>
    </citation>
    <scope>IDENTIFICATION</scope>
    <source>
        <strain evidence="1">PS312</strain>
    </source>
</reference>
<dbReference type="AlphaFoldDB" id="A0A2A6CMN8"/>
<proteinExistence type="predicted"/>
<organism evidence="1 2">
    <name type="scientific">Pristionchus pacificus</name>
    <name type="common">Parasitic nematode worm</name>
    <dbReference type="NCBI Taxonomy" id="54126"/>
    <lineage>
        <taxon>Eukaryota</taxon>
        <taxon>Metazoa</taxon>
        <taxon>Ecdysozoa</taxon>
        <taxon>Nematoda</taxon>
        <taxon>Chromadorea</taxon>
        <taxon>Rhabditida</taxon>
        <taxon>Rhabditina</taxon>
        <taxon>Diplogasteromorpha</taxon>
        <taxon>Diplogasteroidea</taxon>
        <taxon>Neodiplogasteridae</taxon>
        <taxon>Pristionchus</taxon>
    </lineage>
</organism>
<evidence type="ECO:0000313" key="1">
    <source>
        <dbReference type="EnsemblMetazoa" id="PPA45649.1"/>
    </source>
</evidence>
<accession>A0A8R1V0U6</accession>
<protein>
    <submittedName>
        <fullName evidence="1">Uncharacterized protein</fullName>
    </submittedName>
</protein>
<accession>A0A2A6CMN8</accession>
<sequence>MFSDAAVVAVAGAAGLVAVVVVEVVAIPHLAGPQLTSVEAVTMAVATAVEAAGEITQYGYILASFGKNEPSYSSLVANDCEVTMVICMPDEDMRDDICSER</sequence>
<reference evidence="2" key="1">
    <citation type="journal article" date="2008" name="Nat. Genet.">
        <title>The Pristionchus pacificus genome provides a unique perspective on nematode lifestyle and parasitism.</title>
        <authorList>
            <person name="Dieterich C."/>
            <person name="Clifton S.W."/>
            <person name="Schuster L.N."/>
            <person name="Chinwalla A."/>
            <person name="Delehaunty K."/>
            <person name="Dinkelacker I."/>
            <person name="Fulton L."/>
            <person name="Fulton R."/>
            <person name="Godfrey J."/>
            <person name="Minx P."/>
            <person name="Mitreva M."/>
            <person name="Roeseler W."/>
            <person name="Tian H."/>
            <person name="Witte H."/>
            <person name="Yang S.P."/>
            <person name="Wilson R.K."/>
            <person name="Sommer R.J."/>
        </authorList>
    </citation>
    <scope>NUCLEOTIDE SEQUENCE [LARGE SCALE GENOMIC DNA]</scope>
    <source>
        <strain evidence="2">PS312</strain>
    </source>
</reference>
<dbReference type="Proteomes" id="UP000005239">
    <property type="component" value="Unassembled WGS sequence"/>
</dbReference>
<evidence type="ECO:0000313" key="2">
    <source>
        <dbReference type="Proteomes" id="UP000005239"/>
    </source>
</evidence>